<reference evidence="1 2" key="1">
    <citation type="submission" date="2019-08" db="EMBL/GenBank/DDBJ databases">
        <title>Whole genome of Aphis craccivora.</title>
        <authorList>
            <person name="Voronova N.V."/>
            <person name="Shulinski R.S."/>
            <person name="Bandarenka Y.V."/>
            <person name="Zhorov D.G."/>
            <person name="Warner D."/>
        </authorList>
    </citation>
    <scope>NUCLEOTIDE SEQUENCE [LARGE SCALE GENOMIC DNA]</scope>
    <source>
        <strain evidence="1">180601</strain>
        <tissue evidence="1">Whole Body</tissue>
    </source>
</reference>
<proteinExistence type="predicted"/>
<organism evidence="1 2">
    <name type="scientific">Aphis craccivora</name>
    <name type="common">Cowpea aphid</name>
    <dbReference type="NCBI Taxonomy" id="307492"/>
    <lineage>
        <taxon>Eukaryota</taxon>
        <taxon>Metazoa</taxon>
        <taxon>Ecdysozoa</taxon>
        <taxon>Arthropoda</taxon>
        <taxon>Hexapoda</taxon>
        <taxon>Insecta</taxon>
        <taxon>Pterygota</taxon>
        <taxon>Neoptera</taxon>
        <taxon>Paraneoptera</taxon>
        <taxon>Hemiptera</taxon>
        <taxon>Sternorrhyncha</taxon>
        <taxon>Aphidomorpha</taxon>
        <taxon>Aphidoidea</taxon>
        <taxon>Aphididae</taxon>
        <taxon>Aphidini</taxon>
        <taxon>Aphis</taxon>
        <taxon>Aphis</taxon>
    </lineage>
</organism>
<dbReference type="Proteomes" id="UP000478052">
    <property type="component" value="Unassembled WGS sequence"/>
</dbReference>
<dbReference type="OrthoDB" id="6585618at2759"/>
<keyword evidence="2" id="KW-1185">Reference proteome</keyword>
<comment type="caution">
    <text evidence="1">The sequence shown here is derived from an EMBL/GenBank/DDBJ whole genome shotgun (WGS) entry which is preliminary data.</text>
</comment>
<protein>
    <submittedName>
        <fullName evidence="1">Uncharacterized protein</fullName>
    </submittedName>
</protein>
<name>A0A6G0Y1X0_APHCR</name>
<dbReference type="AlphaFoldDB" id="A0A6G0Y1X0"/>
<accession>A0A6G0Y1X0</accession>
<evidence type="ECO:0000313" key="1">
    <source>
        <dbReference type="EMBL" id="KAF0747832.1"/>
    </source>
</evidence>
<sequence>MNSVHRILQYYSIIDKSGKEDQFFLGAGLVSKRGAQGILDAIEVASINTIGAEATEYIIGRK</sequence>
<gene>
    <name evidence="1" type="ORF">FWK35_00032158</name>
</gene>
<dbReference type="EMBL" id="VUJU01006700">
    <property type="protein sequence ID" value="KAF0747832.1"/>
    <property type="molecule type" value="Genomic_DNA"/>
</dbReference>
<evidence type="ECO:0000313" key="2">
    <source>
        <dbReference type="Proteomes" id="UP000478052"/>
    </source>
</evidence>